<gene>
    <name evidence="1" type="ORF">EpCFBP13511_17950</name>
</gene>
<reference evidence="1 2" key="1">
    <citation type="journal article" date="2019" name="Sci. Rep.">
        <title>Differences in resource use lead to coexistence of seed-transmitted microbial populations.</title>
        <authorList>
            <person name="Torres-Cortes G."/>
            <person name="Garcia B.J."/>
            <person name="Compant S."/>
            <person name="Rezki S."/>
            <person name="Jones P."/>
            <person name="Preveaux A."/>
            <person name="Briand M."/>
            <person name="Roulet A."/>
            <person name="Bouchez O."/>
            <person name="Jacobson D."/>
            <person name="Barret M."/>
        </authorList>
    </citation>
    <scope>NUCLEOTIDE SEQUENCE [LARGE SCALE GENOMIC DNA]</scope>
    <source>
        <strain evidence="1 2">CFBP13511</strain>
    </source>
</reference>
<evidence type="ECO:0000313" key="1">
    <source>
        <dbReference type="EMBL" id="TKJ86724.1"/>
    </source>
</evidence>
<proteinExistence type="predicted"/>
<evidence type="ECO:0000313" key="2">
    <source>
        <dbReference type="Proteomes" id="UP000306393"/>
    </source>
</evidence>
<name>A0A4U3F178_9GAMM</name>
<protein>
    <submittedName>
        <fullName evidence="1">Uncharacterized protein</fullName>
    </submittedName>
</protein>
<organism evidence="1 2">
    <name type="scientific">Erwinia persicina</name>
    <dbReference type="NCBI Taxonomy" id="55211"/>
    <lineage>
        <taxon>Bacteria</taxon>
        <taxon>Pseudomonadati</taxon>
        <taxon>Pseudomonadota</taxon>
        <taxon>Gammaproteobacteria</taxon>
        <taxon>Enterobacterales</taxon>
        <taxon>Erwiniaceae</taxon>
        <taxon>Erwinia</taxon>
    </lineage>
</organism>
<sequence>MSINLAYGGKKMRFRLIKSRLFTTEKQLWQRVKKKQTIQKIKICTILKADLLTSLKIGFKNILTMFF</sequence>
<dbReference type="EMBL" id="QGAC01000018">
    <property type="protein sequence ID" value="TKJ86724.1"/>
    <property type="molecule type" value="Genomic_DNA"/>
</dbReference>
<accession>A0A4U3F178</accession>
<dbReference type="Proteomes" id="UP000306393">
    <property type="component" value="Unassembled WGS sequence"/>
</dbReference>
<comment type="caution">
    <text evidence="1">The sequence shown here is derived from an EMBL/GenBank/DDBJ whole genome shotgun (WGS) entry which is preliminary data.</text>
</comment>
<dbReference type="AlphaFoldDB" id="A0A4U3F178"/>